<name>A0A8S1DQY9_9INSE</name>
<dbReference type="Proteomes" id="UP000494165">
    <property type="component" value="Unassembled WGS sequence"/>
</dbReference>
<feature type="chain" id="PRO_5035883783" evidence="1">
    <location>
        <begin position="24"/>
        <end position="421"/>
    </location>
</feature>
<keyword evidence="3" id="KW-1185">Reference proteome</keyword>
<proteinExistence type="predicted"/>
<comment type="caution">
    <text evidence="2">The sequence shown here is derived from an EMBL/GenBank/DDBJ whole genome shotgun (WGS) entry which is preliminary data.</text>
</comment>
<dbReference type="AlphaFoldDB" id="A0A8S1DQY9"/>
<reference evidence="2 3" key="1">
    <citation type="submission" date="2020-04" db="EMBL/GenBank/DDBJ databases">
        <authorList>
            <person name="Alioto T."/>
            <person name="Alioto T."/>
            <person name="Gomez Garrido J."/>
        </authorList>
    </citation>
    <scope>NUCLEOTIDE SEQUENCE [LARGE SCALE GENOMIC DNA]</scope>
</reference>
<protein>
    <submittedName>
        <fullName evidence="2">Uncharacterized protein</fullName>
    </submittedName>
</protein>
<evidence type="ECO:0000256" key="1">
    <source>
        <dbReference type="SAM" id="SignalP"/>
    </source>
</evidence>
<evidence type="ECO:0000313" key="2">
    <source>
        <dbReference type="EMBL" id="CAB3384936.1"/>
    </source>
</evidence>
<feature type="signal peptide" evidence="1">
    <location>
        <begin position="1"/>
        <end position="23"/>
    </location>
</feature>
<keyword evidence="1" id="KW-0732">Signal</keyword>
<accession>A0A8S1DQY9</accession>
<gene>
    <name evidence="2" type="ORF">CLODIP_2_CD05844</name>
</gene>
<organism evidence="2 3">
    <name type="scientific">Cloeon dipterum</name>
    <dbReference type="NCBI Taxonomy" id="197152"/>
    <lineage>
        <taxon>Eukaryota</taxon>
        <taxon>Metazoa</taxon>
        <taxon>Ecdysozoa</taxon>
        <taxon>Arthropoda</taxon>
        <taxon>Hexapoda</taxon>
        <taxon>Insecta</taxon>
        <taxon>Pterygota</taxon>
        <taxon>Palaeoptera</taxon>
        <taxon>Ephemeroptera</taxon>
        <taxon>Pisciforma</taxon>
        <taxon>Baetidae</taxon>
        <taxon>Cloeon</taxon>
    </lineage>
</organism>
<sequence length="421" mass="49236">MIFTKIILAHLVLMAASEVNSNATPMEKAIIWDVVLSKMQTFFDTLLPLKSQECILILGDRNDVQDYELSRFLRRDNTPVVKSKLDVQYPRFDKDNATDIVLIDFPMYDEFHNITTDIMFAFIEKLIFDEALRLKILLVVPDYFNAQSFRFSKIVSKLVAVLDHNSPSYFNSIGVIGAIRQGNQKITEKKVLNIARSMIKDLQSDNMEDLHDILYKLTDPDLKIYGEGTSEFLERRKTLMSKILENDAFAIFRRRRKRDKSWAPVNEGRRLRGLVFEKLSYASPDVKVHYRVVVDKITYHFVSQSLEFTHDKDYVKSLAIKVAKYVVAKDFDDCDRHSVDNNPYHRYIEMIVVMSHEEFGDYMDNNGGHGWKDLQFERTKLDFFEKLLDVPSSVTEFNMRLLIVNEIYEIRKKGVKWSKNC</sequence>
<evidence type="ECO:0000313" key="3">
    <source>
        <dbReference type="Proteomes" id="UP000494165"/>
    </source>
</evidence>
<dbReference type="EMBL" id="CADEPI010000380">
    <property type="protein sequence ID" value="CAB3384936.1"/>
    <property type="molecule type" value="Genomic_DNA"/>
</dbReference>